<evidence type="ECO:0000256" key="3">
    <source>
        <dbReference type="ARBA" id="ARBA00022729"/>
    </source>
</evidence>
<dbReference type="GO" id="GO:0015833">
    <property type="term" value="P:peptide transport"/>
    <property type="evidence" value="ECO:0007669"/>
    <property type="project" value="TreeGrafter"/>
</dbReference>
<keyword evidence="2" id="KW-0813">Transport</keyword>
<dbReference type="Gene3D" id="3.10.105.10">
    <property type="entry name" value="Dipeptide-binding Protein, Domain 3"/>
    <property type="match status" value="2"/>
</dbReference>
<dbReference type="Gene3D" id="3.40.190.10">
    <property type="entry name" value="Periplasmic binding protein-like II"/>
    <property type="match status" value="1"/>
</dbReference>
<dbReference type="Proteomes" id="UP000439022">
    <property type="component" value="Unassembled WGS sequence"/>
</dbReference>
<evidence type="ECO:0000256" key="2">
    <source>
        <dbReference type="ARBA" id="ARBA00022448"/>
    </source>
</evidence>
<keyword evidence="7" id="KW-1185">Reference proteome</keyword>
<name>A0A6A8GLH1_9EURY</name>
<protein>
    <submittedName>
        <fullName evidence="6">ABC transporter substrate-binding protein</fullName>
    </submittedName>
</protein>
<comment type="similarity">
    <text evidence="1">Belongs to the bacterial solute-binding protein 5 family.</text>
</comment>
<proteinExistence type="inferred from homology"/>
<evidence type="ECO:0000256" key="1">
    <source>
        <dbReference type="ARBA" id="ARBA00005695"/>
    </source>
</evidence>
<sequence length="613" mass="67323">MALTGVGLTSGCIRQLESTFSRDHQQQLSFSIKTVPADADAVATKVARYLATQLQRVGISASVVPVSREELLRSVLLNHDFDVYVYRFPLPWDPDFLRPLLHSRYAPDVGWQNPFGYGDLSLDSLLERQQTERGVVRTSTLTDAQHRIAENQPFTPVAIPHTARATRPDRVDWPVDEPIHSVAAYLGARPVETRRFPSRVPPTAAVGNVTTNESTQTTPATTDTATDAPQATNRLRMTMTDARPTENLNPLSTPFRSDGTFIRLVYDSLGRVLDDEMHPWMAASWDWLDDDSSTLSVRLRDDLEWHDGNAITAADVAFTFRFLADTSLGSLDQLVPSPEYRGRASLVDSVSAASSREVHLGFGDVDEAVALRALSVPILPEHVWEPYARPTSVSWLDGGRVTEALVRNNLEPVGSGPFRVTGTSFRESLSLEPFDAHFLATQTLDESLARFEGGFAFDGLEFIVAPSGGSAIKLLSDGVVDATAGLLSSDAVKSALATPDISVRTGVSQWCYHVGYNLRKPPFTNPRFRRAVARLVARPYLTESVFDGRAYGVMSPLATTEFSPTGESWTAVLDELRFVGNHRTGSLDTSSARSLFEDAGYTYSKSGELLVQR</sequence>
<dbReference type="PANTHER" id="PTHR30290">
    <property type="entry name" value="PERIPLASMIC BINDING COMPONENT OF ABC TRANSPORTER"/>
    <property type="match status" value="1"/>
</dbReference>
<dbReference type="GO" id="GO:1904680">
    <property type="term" value="F:peptide transmembrane transporter activity"/>
    <property type="evidence" value="ECO:0007669"/>
    <property type="project" value="TreeGrafter"/>
</dbReference>
<feature type="region of interest" description="Disordered" evidence="4">
    <location>
        <begin position="198"/>
        <end position="226"/>
    </location>
</feature>
<feature type="compositionally biased region" description="Low complexity" evidence="4">
    <location>
        <begin position="215"/>
        <end position="226"/>
    </location>
</feature>
<evidence type="ECO:0000259" key="5">
    <source>
        <dbReference type="Pfam" id="PF00496"/>
    </source>
</evidence>
<dbReference type="SUPFAM" id="SSF53850">
    <property type="entry name" value="Periplasmic binding protein-like II"/>
    <property type="match status" value="2"/>
</dbReference>
<evidence type="ECO:0000313" key="6">
    <source>
        <dbReference type="EMBL" id="MRX23671.1"/>
    </source>
</evidence>
<dbReference type="Pfam" id="PF00496">
    <property type="entry name" value="SBP_bac_5"/>
    <property type="match status" value="1"/>
</dbReference>
<reference evidence="6 7" key="1">
    <citation type="submission" date="2019-11" db="EMBL/GenBank/DDBJ databases">
        <title>Whole genome sequence of Haloferax sp. MBLA0076.</title>
        <authorList>
            <person name="Seo M.-J."/>
            <person name="Cho E.-S."/>
        </authorList>
    </citation>
    <scope>NUCLEOTIDE SEQUENCE [LARGE SCALE GENOMIC DNA]</scope>
    <source>
        <strain evidence="6 7">MBLA0076</strain>
    </source>
</reference>
<dbReference type="EMBL" id="WKJO01000003">
    <property type="protein sequence ID" value="MRX23671.1"/>
    <property type="molecule type" value="Genomic_DNA"/>
</dbReference>
<organism evidence="6 7">
    <name type="scientific">Haloferax litoreum</name>
    <dbReference type="NCBI Taxonomy" id="2666140"/>
    <lineage>
        <taxon>Archaea</taxon>
        <taxon>Methanobacteriati</taxon>
        <taxon>Methanobacteriota</taxon>
        <taxon>Stenosarchaea group</taxon>
        <taxon>Halobacteria</taxon>
        <taxon>Halobacteriales</taxon>
        <taxon>Haloferacaceae</taxon>
        <taxon>Haloferax</taxon>
    </lineage>
</organism>
<dbReference type="AlphaFoldDB" id="A0A6A8GLH1"/>
<feature type="domain" description="Solute-binding protein family 5" evidence="5">
    <location>
        <begin position="276"/>
        <end position="608"/>
    </location>
</feature>
<dbReference type="InterPro" id="IPR000914">
    <property type="entry name" value="SBP_5_dom"/>
</dbReference>
<dbReference type="PANTHER" id="PTHR30290:SF9">
    <property type="entry name" value="OLIGOPEPTIDE-BINDING PROTEIN APPA"/>
    <property type="match status" value="1"/>
</dbReference>
<accession>A0A6A8GLH1</accession>
<keyword evidence="3" id="KW-0732">Signal</keyword>
<evidence type="ECO:0000313" key="7">
    <source>
        <dbReference type="Proteomes" id="UP000439022"/>
    </source>
</evidence>
<comment type="caution">
    <text evidence="6">The sequence shown here is derived from an EMBL/GenBank/DDBJ whole genome shotgun (WGS) entry which is preliminary data.</text>
</comment>
<dbReference type="InterPro" id="IPR039424">
    <property type="entry name" value="SBP_5"/>
</dbReference>
<evidence type="ECO:0000256" key="4">
    <source>
        <dbReference type="SAM" id="MobiDB-lite"/>
    </source>
</evidence>
<gene>
    <name evidence="6" type="ORF">GJR96_17135</name>
</gene>